<comment type="caution">
    <text evidence="2">The sequence shown here is derived from an EMBL/GenBank/DDBJ whole genome shotgun (WGS) entry which is preliminary data.</text>
</comment>
<keyword evidence="1" id="KW-0732">Signal</keyword>
<dbReference type="PROSITE" id="PS51257">
    <property type="entry name" value="PROKAR_LIPOPROTEIN"/>
    <property type="match status" value="1"/>
</dbReference>
<name>A0A9D9E0E9_9SPIO</name>
<evidence type="ECO:0000256" key="1">
    <source>
        <dbReference type="SAM" id="SignalP"/>
    </source>
</evidence>
<sequence length="483" mass="53382">MRKTVLLTIIAIILLCSCAFNPGKDEGGDDEADVSPSMQMVAEDISSLTSVSFKTESSASGFSAATDSSSGISSRSYLSYASSDNTFQPLVFQTEDEDMLVFSSSSECQLLPVGNHSFLCVFDTLVVVDSIPLFADGKLSIDIVRTVVGDNIAYMDTDTGKTYILNNPMNPEGPESLDFSVFSSADGSYGYSDNRIFLFSDDGVLWTMLKDNPDAGMTAVNNSKDKLPMDVTLYTDDYVIIQDDVEDNDKEEVKSYLKVYDTTGEDIHLEQEITRDDSLSSTIFRVGNNLFTRNFDISNNSYSFVISKVVIDMEKGEVRTEEAETFQIAESVTSYNYGSNKNSSFSVFHDGYTELIRAENRFRIIVRALVDGNGDITDKTYLDLNDDSWFPFPISGAFHTDSALYWIRPGKVYKADFSAGNIETIEIEGILEDSGVFVTEEGDVIYNASLTGNIVGTYLYDTETGKSTLISSDAMDVHHIYRV</sequence>
<proteinExistence type="predicted"/>
<feature type="signal peptide" evidence="1">
    <location>
        <begin position="1"/>
        <end position="21"/>
    </location>
</feature>
<dbReference type="SUPFAM" id="SSF69304">
    <property type="entry name" value="Tricorn protease N-terminal domain"/>
    <property type="match status" value="1"/>
</dbReference>
<gene>
    <name evidence="2" type="ORF">IAA97_04240</name>
</gene>
<dbReference type="Proteomes" id="UP000823615">
    <property type="component" value="Unassembled WGS sequence"/>
</dbReference>
<protein>
    <submittedName>
        <fullName evidence="2">Uncharacterized protein</fullName>
    </submittedName>
</protein>
<evidence type="ECO:0000313" key="2">
    <source>
        <dbReference type="EMBL" id="MBO8436168.1"/>
    </source>
</evidence>
<accession>A0A9D9E0E9</accession>
<reference evidence="2" key="2">
    <citation type="journal article" date="2021" name="PeerJ">
        <title>Extensive microbial diversity within the chicken gut microbiome revealed by metagenomics and culture.</title>
        <authorList>
            <person name="Gilroy R."/>
            <person name="Ravi A."/>
            <person name="Getino M."/>
            <person name="Pursley I."/>
            <person name="Horton D.L."/>
            <person name="Alikhan N.F."/>
            <person name="Baker D."/>
            <person name="Gharbi K."/>
            <person name="Hall N."/>
            <person name="Watson M."/>
            <person name="Adriaenssens E.M."/>
            <person name="Foster-Nyarko E."/>
            <person name="Jarju S."/>
            <person name="Secka A."/>
            <person name="Antonio M."/>
            <person name="Oren A."/>
            <person name="Chaudhuri R.R."/>
            <person name="La Ragione R."/>
            <person name="Hildebrand F."/>
            <person name="Pallen M.J."/>
        </authorList>
    </citation>
    <scope>NUCLEOTIDE SEQUENCE</scope>
    <source>
        <strain evidence="2">7293</strain>
    </source>
</reference>
<dbReference type="AlphaFoldDB" id="A0A9D9E0E9"/>
<feature type="chain" id="PRO_5038604398" evidence="1">
    <location>
        <begin position="22"/>
        <end position="483"/>
    </location>
</feature>
<reference evidence="2" key="1">
    <citation type="submission" date="2020-10" db="EMBL/GenBank/DDBJ databases">
        <authorList>
            <person name="Gilroy R."/>
        </authorList>
    </citation>
    <scope>NUCLEOTIDE SEQUENCE</scope>
    <source>
        <strain evidence="2">7293</strain>
    </source>
</reference>
<evidence type="ECO:0000313" key="3">
    <source>
        <dbReference type="Proteomes" id="UP000823615"/>
    </source>
</evidence>
<organism evidence="2 3">
    <name type="scientific">Candidatus Ornithospirochaeta stercoripullorum</name>
    <dbReference type="NCBI Taxonomy" id="2840899"/>
    <lineage>
        <taxon>Bacteria</taxon>
        <taxon>Pseudomonadati</taxon>
        <taxon>Spirochaetota</taxon>
        <taxon>Spirochaetia</taxon>
        <taxon>Spirochaetales</taxon>
        <taxon>Spirochaetaceae</taxon>
        <taxon>Spirochaetaceae incertae sedis</taxon>
        <taxon>Candidatus Ornithospirochaeta</taxon>
    </lineage>
</organism>
<dbReference type="EMBL" id="JADIMT010000053">
    <property type="protein sequence ID" value="MBO8436168.1"/>
    <property type="molecule type" value="Genomic_DNA"/>
</dbReference>